<protein>
    <submittedName>
        <fullName evidence="2">Uncharacterized protein</fullName>
    </submittedName>
</protein>
<dbReference type="RefSeq" id="WP_073146268.1">
    <property type="nucleotide sequence ID" value="NZ_FRAG01000001.1"/>
</dbReference>
<keyword evidence="1" id="KW-0472">Membrane</keyword>
<evidence type="ECO:0000256" key="1">
    <source>
        <dbReference type="SAM" id="Phobius"/>
    </source>
</evidence>
<keyword evidence="1" id="KW-0812">Transmembrane</keyword>
<reference evidence="2 3" key="1">
    <citation type="submission" date="2016-11" db="EMBL/GenBank/DDBJ databases">
        <authorList>
            <person name="Jaros S."/>
            <person name="Januszkiewicz K."/>
            <person name="Wedrychowicz H."/>
        </authorList>
    </citation>
    <scope>NUCLEOTIDE SEQUENCE [LARGE SCALE GENOMIC DNA]</scope>
    <source>
        <strain evidence="2 3">DSM 15212</strain>
    </source>
</reference>
<accession>A0A1M6JLY1</accession>
<keyword evidence="3" id="KW-1185">Reference proteome</keyword>
<dbReference type="Proteomes" id="UP000184465">
    <property type="component" value="Unassembled WGS sequence"/>
</dbReference>
<proteinExistence type="predicted"/>
<evidence type="ECO:0000313" key="2">
    <source>
        <dbReference type="EMBL" id="SHJ47701.1"/>
    </source>
</evidence>
<dbReference type="STRING" id="1121301.SAMN02745912_00039"/>
<dbReference type="AlphaFoldDB" id="A0A1M6JLY1"/>
<sequence length="70" mass="8346">MKENNIKTYKKLDGFLKKICILSFILLILTQWYLKYFSRGLEPFLSKLYADEGLNFKIIEILPEKNTKVE</sequence>
<organism evidence="2 3">
    <name type="scientific">Paramaledivibacter caminithermalis (strain DSM 15212 / CIP 107654 / DViRD3)</name>
    <name type="common">Clostridium caminithermale</name>
    <dbReference type="NCBI Taxonomy" id="1121301"/>
    <lineage>
        <taxon>Bacteria</taxon>
        <taxon>Bacillati</taxon>
        <taxon>Bacillota</taxon>
        <taxon>Clostridia</taxon>
        <taxon>Peptostreptococcales</taxon>
        <taxon>Caminicellaceae</taxon>
        <taxon>Paramaledivibacter</taxon>
    </lineage>
</organism>
<name>A0A1M6JLY1_PARC5</name>
<keyword evidence="1" id="KW-1133">Transmembrane helix</keyword>
<gene>
    <name evidence="2" type="ORF">SAMN02745912_00039</name>
</gene>
<dbReference type="EMBL" id="FRAG01000001">
    <property type="protein sequence ID" value="SHJ47701.1"/>
    <property type="molecule type" value="Genomic_DNA"/>
</dbReference>
<feature type="transmembrane region" description="Helical" evidence="1">
    <location>
        <begin position="15"/>
        <end position="34"/>
    </location>
</feature>
<evidence type="ECO:0000313" key="3">
    <source>
        <dbReference type="Proteomes" id="UP000184465"/>
    </source>
</evidence>